<protein>
    <submittedName>
        <fullName evidence="2">Uncharacterized protein</fullName>
    </submittedName>
</protein>
<evidence type="ECO:0000313" key="2">
    <source>
        <dbReference type="EMBL" id="RIA99367.1"/>
    </source>
</evidence>
<keyword evidence="1" id="KW-0472">Membrane</keyword>
<proteinExistence type="predicted"/>
<comment type="caution">
    <text evidence="2">The sequence shown here is derived from an EMBL/GenBank/DDBJ whole genome shotgun (WGS) entry which is preliminary data.</text>
</comment>
<evidence type="ECO:0000256" key="1">
    <source>
        <dbReference type="SAM" id="Phobius"/>
    </source>
</evidence>
<accession>A0A397TSD1</accession>
<keyword evidence="1" id="KW-1133">Transmembrane helix</keyword>
<keyword evidence="3" id="KW-1185">Reference proteome</keyword>
<reference evidence="2 3" key="1">
    <citation type="submission" date="2018-06" db="EMBL/GenBank/DDBJ databases">
        <title>Comparative genomics reveals the genomic features of Rhizophagus irregularis, R. cerebriforme, R. diaphanum and Gigaspora rosea, and their symbiotic lifestyle signature.</title>
        <authorList>
            <person name="Morin E."/>
            <person name="San Clemente H."/>
            <person name="Chen E.C.H."/>
            <person name="De La Providencia I."/>
            <person name="Hainaut M."/>
            <person name="Kuo A."/>
            <person name="Kohler A."/>
            <person name="Murat C."/>
            <person name="Tang N."/>
            <person name="Roy S."/>
            <person name="Loubradou J."/>
            <person name="Henrissat B."/>
            <person name="Grigoriev I.V."/>
            <person name="Corradi N."/>
            <person name="Roux C."/>
            <person name="Martin F.M."/>
        </authorList>
    </citation>
    <scope>NUCLEOTIDE SEQUENCE [LARGE SCALE GENOMIC DNA]</scope>
    <source>
        <strain evidence="2 3">DAOM 227022</strain>
    </source>
</reference>
<feature type="transmembrane region" description="Helical" evidence="1">
    <location>
        <begin position="95"/>
        <end position="113"/>
    </location>
</feature>
<gene>
    <name evidence="2" type="ORF">C1645_419405</name>
</gene>
<dbReference type="EMBL" id="QKYT01000005">
    <property type="protein sequence ID" value="RIA99367.1"/>
    <property type="molecule type" value="Genomic_DNA"/>
</dbReference>
<feature type="transmembrane region" description="Helical" evidence="1">
    <location>
        <begin position="119"/>
        <end position="143"/>
    </location>
</feature>
<sequence>MTGMRLMRVRIVLIYTIATHIPIIMTRIKKRIHMVEIHILNFTMKMRIPMVKISIQILMRTRDSIVGIPSQILTMKTRMVTMVEIRIRIRMKARVPMMNIFMMTIHILIIIMTRTKTRVLLLHILLLITEILIPSIIEIKVIIILTVRIIIKTRVIMDIIGGIIKTLMIIGGLTQFHGRNNHLFKKITIYILRKNKIFIMISNYI</sequence>
<dbReference type="AlphaFoldDB" id="A0A397TSD1"/>
<dbReference type="Proteomes" id="UP000265703">
    <property type="component" value="Unassembled WGS sequence"/>
</dbReference>
<organism evidence="2 3">
    <name type="scientific">Glomus cerebriforme</name>
    <dbReference type="NCBI Taxonomy" id="658196"/>
    <lineage>
        <taxon>Eukaryota</taxon>
        <taxon>Fungi</taxon>
        <taxon>Fungi incertae sedis</taxon>
        <taxon>Mucoromycota</taxon>
        <taxon>Glomeromycotina</taxon>
        <taxon>Glomeromycetes</taxon>
        <taxon>Glomerales</taxon>
        <taxon>Glomeraceae</taxon>
        <taxon>Glomus</taxon>
    </lineage>
</organism>
<evidence type="ECO:0000313" key="3">
    <source>
        <dbReference type="Proteomes" id="UP000265703"/>
    </source>
</evidence>
<name>A0A397TSD1_9GLOM</name>
<keyword evidence="1" id="KW-0812">Transmembrane</keyword>
<feature type="transmembrane region" description="Helical" evidence="1">
    <location>
        <begin position="155"/>
        <end position="176"/>
    </location>
</feature>